<dbReference type="HOGENOM" id="CLU_1059175_0_0_1"/>
<dbReference type="Proteomes" id="UP000008021">
    <property type="component" value="Chromosome 5"/>
</dbReference>
<evidence type="ECO:0000313" key="3">
    <source>
        <dbReference type="Proteomes" id="UP000008021"/>
    </source>
</evidence>
<keyword evidence="3" id="KW-1185">Reference proteome</keyword>
<dbReference type="EnsemblPlants" id="OMERI05G18200.1">
    <property type="protein sequence ID" value="OMERI05G18200.1"/>
    <property type="gene ID" value="OMERI05G18200"/>
</dbReference>
<feature type="compositionally biased region" description="Basic residues" evidence="1">
    <location>
        <begin position="119"/>
        <end position="128"/>
    </location>
</feature>
<accession>A0A0E0DT24</accession>
<name>A0A0E0DT24_9ORYZ</name>
<organism evidence="2">
    <name type="scientific">Oryza meridionalis</name>
    <dbReference type="NCBI Taxonomy" id="40149"/>
    <lineage>
        <taxon>Eukaryota</taxon>
        <taxon>Viridiplantae</taxon>
        <taxon>Streptophyta</taxon>
        <taxon>Embryophyta</taxon>
        <taxon>Tracheophyta</taxon>
        <taxon>Spermatophyta</taxon>
        <taxon>Magnoliopsida</taxon>
        <taxon>Liliopsida</taxon>
        <taxon>Poales</taxon>
        <taxon>Poaceae</taxon>
        <taxon>BOP clade</taxon>
        <taxon>Oryzoideae</taxon>
        <taxon>Oryzeae</taxon>
        <taxon>Oryzinae</taxon>
        <taxon>Oryza</taxon>
    </lineage>
</organism>
<dbReference type="Gramene" id="OMERI05G18200.1">
    <property type="protein sequence ID" value="OMERI05G18200.1"/>
    <property type="gene ID" value="OMERI05G18200"/>
</dbReference>
<feature type="region of interest" description="Disordered" evidence="1">
    <location>
        <begin position="193"/>
        <end position="248"/>
    </location>
</feature>
<dbReference type="AlphaFoldDB" id="A0A0E0DT24"/>
<proteinExistence type="predicted"/>
<feature type="region of interest" description="Disordered" evidence="1">
    <location>
        <begin position="119"/>
        <end position="173"/>
    </location>
</feature>
<evidence type="ECO:0000256" key="1">
    <source>
        <dbReference type="SAM" id="MobiDB-lite"/>
    </source>
</evidence>
<reference evidence="2" key="2">
    <citation type="submission" date="2018-05" db="EMBL/GenBank/DDBJ databases">
        <title>OmerRS3 (Oryza meridionalis Reference Sequence Version 3).</title>
        <authorList>
            <person name="Zhang J."/>
            <person name="Kudrna D."/>
            <person name="Lee S."/>
            <person name="Talag J."/>
            <person name="Welchert J."/>
            <person name="Wing R.A."/>
        </authorList>
    </citation>
    <scope>NUCLEOTIDE SEQUENCE [LARGE SCALE GENOMIC DNA]</scope>
    <source>
        <strain evidence="2">cv. OR44</strain>
    </source>
</reference>
<reference evidence="2" key="1">
    <citation type="submission" date="2015-04" db="UniProtKB">
        <authorList>
            <consortium name="EnsemblPlants"/>
        </authorList>
    </citation>
    <scope>IDENTIFICATION</scope>
</reference>
<feature type="compositionally biased region" description="Basic and acidic residues" evidence="1">
    <location>
        <begin position="205"/>
        <end position="223"/>
    </location>
</feature>
<protein>
    <submittedName>
        <fullName evidence="2">Uncharacterized protein</fullName>
    </submittedName>
</protein>
<feature type="region of interest" description="Disordered" evidence="1">
    <location>
        <begin position="1"/>
        <end position="66"/>
    </location>
</feature>
<sequence length="263" mass="28394">MWDKAPGRYPQRSAGACVTFGVTGQPDRPTNPPASAAPAHADVNGAPTPPPASHQPPNTRELHGATAPPGVRCFACAHNTAGGAAVNRGLALASPRATACQYATPLFLSQWKIFLGKPGRPRGRVGARARKEATRSSLSFPSLPLAQNKNLKTARHQTPPNTKTRHHQSTTTRAVCLASSSLVSLASSADRSFRRAPELPLSHPKRPETEPRGSERERGEGRGGRVLARHRPDLELPDLPQRSKPSKRRRLLLLRPRLLVVGW</sequence>
<feature type="compositionally biased region" description="Polar residues" evidence="1">
    <location>
        <begin position="135"/>
        <end position="162"/>
    </location>
</feature>
<evidence type="ECO:0000313" key="2">
    <source>
        <dbReference type="EnsemblPlants" id="OMERI05G18200.1"/>
    </source>
</evidence>